<name>A0AAD7U605_9STRA</name>
<feature type="compositionally biased region" description="Low complexity" evidence="1">
    <location>
        <begin position="27"/>
        <end position="40"/>
    </location>
</feature>
<evidence type="ECO:0000313" key="2">
    <source>
        <dbReference type="EMBL" id="KAJ8598389.1"/>
    </source>
</evidence>
<evidence type="ECO:0000256" key="1">
    <source>
        <dbReference type="SAM" id="MobiDB-lite"/>
    </source>
</evidence>
<gene>
    <name evidence="2" type="ORF">CTAYLR_002999</name>
</gene>
<dbReference type="AlphaFoldDB" id="A0AAD7U605"/>
<proteinExistence type="predicted"/>
<dbReference type="EMBL" id="JAQMWT010000675">
    <property type="protein sequence ID" value="KAJ8598389.1"/>
    <property type="molecule type" value="Genomic_DNA"/>
</dbReference>
<organism evidence="2 3">
    <name type="scientific">Chrysophaeum taylorii</name>
    <dbReference type="NCBI Taxonomy" id="2483200"/>
    <lineage>
        <taxon>Eukaryota</taxon>
        <taxon>Sar</taxon>
        <taxon>Stramenopiles</taxon>
        <taxon>Ochrophyta</taxon>
        <taxon>Pelagophyceae</taxon>
        <taxon>Pelagomonadales</taxon>
        <taxon>Pelagomonadaceae</taxon>
        <taxon>Chrysophaeum</taxon>
    </lineage>
</organism>
<accession>A0AAD7U605</accession>
<protein>
    <submittedName>
        <fullName evidence="2">Uncharacterized protein</fullName>
    </submittedName>
</protein>
<feature type="region of interest" description="Disordered" evidence="1">
    <location>
        <begin position="27"/>
        <end position="49"/>
    </location>
</feature>
<reference evidence="2" key="1">
    <citation type="submission" date="2023-01" db="EMBL/GenBank/DDBJ databases">
        <title>Metagenome sequencing of chrysophaentin producing Chrysophaeum taylorii.</title>
        <authorList>
            <person name="Davison J."/>
            <person name="Bewley C."/>
        </authorList>
    </citation>
    <scope>NUCLEOTIDE SEQUENCE</scope>
    <source>
        <strain evidence="2">NIES-1699</strain>
    </source>
</reference>
<keyword evidence="3" id="KW-1185">Reference proteome</keyword>
<dbReference type="Proteomes" id="UP001230188">
    <property type="component" value="Unassembled WGS sequence"/>
</dbReference>
<sequence>MMKKFVAVVGCGVISWAFVGTTTTTTGWRSSSIRLSGRGSPPEFDDEGEKKFPTIQELMKATEDKLRRRQQGFEEPNEYLERLEALAGRKDEEQEETFVVAVVLGKALASGRLSVEHAARVCALVRALRDDTIRPSLVVFSSSASSSRRTGTNLDDAQAACVYFQHAHETVVERPFPWTRLVVSNTPLTTKEAMRRLLATAVVPKLPTEAFPLRVDVFASDYQLRRLDKVWRVTPRLSLFAPLSDRSKRAPRGQSRALETTWTLHPVGYPPRLLANETNAAGAFLAKANVVVDSLVPLLINLHAVVNKEEFLARDYYDDLVDARNRLADALALVDSPMRPAALKLATMATLGPKQLAAHFNNADAPPLIDESLERVVRWLGDLERLLRPAAKRTDSLSSEDWRAALKLLQKALREAKAALDPDLPLPADAWGCLVDIPAPYHANVVDNVESFANRNADGDVLPLLAPWQHHTNNNNNNNHVVVAAAFQKKANDVESKAWERPTQKLGDSW</sequence>
<evidence type="ECO:0000313" key="3">
    <source>
        <dbReference type="Proteomes" id="UP001230188"/>
    </source>
</evidence>
<comment type="caution">
    <text evidence="2">The sequence shown here is derived from an EMBL/GenBank/DDBJ whole genome shotgun (WGS) entry which is preliminary data.</text>
</comment>